<feature type="signal peptide" evidence="1">
    <location>
        <begin position="1"/>
        <end position="27"/>
    </location>
</feature>
<name>A0A7S2SM59_9STRA</name>
<sequence>MMGKKRRCTITLCVLVGLSIFIRVWEAGLAASSRSVVSGSSDVSSTWETNIGTFADSPTWTRGLESDKEFWLDDWYQEPRDMSLPFVAHDGKGVRWKWALGPDYDSGAQLSACKMIESPADSVGLELSDEDVLLRKQTIQRIDAVFQGLFVSERFPVGKVDKLRFEVDQLRRKFVYEAVRRWRLFLDTDDEIAVSVCGQARYSTSEVLDDAVVDMCLPICPSRWRSSLLFWLGARRACGIDPAGFIDKVAFDFKRSCTFHYLPSEEALEIRSRLDNTLEVGVRRATKQVAVYLKKSREWTTANDDGSNTPVTCDVGQSGFCVEMNKAVSCILYGLMLQRPVSIISGPKDPLKLSPWVHRYICPDSSRAMTGSISCWFNTRPSEDAVSWRNSSLKSFSRDSLCNVQGVDCCSIVEGFGSTTEKICKPLNRRIIPTLASFGSFWSAAVVTRALFDSIEHNARRRIKGVKRTISAPLGRKPIGVHIRAGDNCAHKTMDSIHQKNKCPPPDVDSTLKWANSTYFTIVRRLYRRYNATAVFVATDNEIIAKHIDDLCLPTLRCALLKVSSRTVLTQSFKERLVYVPPKPRDINQHDVNIDALLEEDTKRRSKEARHGEEFWIESKALRGEAAGDKIALETIAMVEVLASCSILVGSLLSHVDTVALQLAAAKQHNVPPFVFVSPEYLSGVKTMGNGAWMRSDGFPNLH</sequence>
<protein>
    <recommendedName>
        <fullName evidence="3">GT23 domain-containing protein</fullName>
    </recommendedName>
</protein>
<organism evidence="2">
    <name type="scientific">Mucochytrium quahogii</name>
    <dbReference type="NCBI Taxonomy" id="96639"/>
    <lineage>
        <taxon>Eukaryota</taxon>
        <taxon>Sar</taxon>
        <taxon>Stramenopiles</taxon>
        <taxon>Bigyra</taxon>
        <taxon>Labyrinthulomycetes</taxon>
        <taxon>Thraustochytrida</taxon>
        <taxon>Thraustochytriidae</taxon>
        <taxon>Mucochytrium</taxon>
    </lineage>
</organism>
<dbReference type="AlphaFoldDB" id="A0A7S2SM59"/>
<keyword evidence="1" id="KW-0732">Signal</keyword>
<gene>
    <name evidence="2" type="ORF">QSP1433_LOCUS15576</name>
</gene>
<reference evidence="2" key="1">
    <citation type="submission" date="2021-01" db="EMBL/GenBank/DDBJ databases">
        <authorList>
            <person name="Corre E."/>
            <person name="Pelletier E."/>
            <person name="Niang G."/>
            <person name="Scheremetjew M."/>
            <person name="Finn R."/>
            <person name="Kale V."/>
            <person name="Holt S."/>
            <person name="Cochrane G."/>
            <person name="Meng A."/>
            <person name="Brown T."/>
            <person name="Cohen L."/>
        </authorList>
    </citation>
    <scope>NUCLEOTIDE SEQUENCE</scope>
    <source>
        <strain evidence="2">NY070348D</strain>
    </source>
</reference>
<accession>A0A7S2SM59</accession>
<evidence type="ECO:0000313" key="2">
    <source>
        <dbReference type="EMBL" id="CAD9704118.1"/>
    </source>
</evidence>
<proteinExistence type="predicted"/>
<evidence type="ECO:0000256" key="1">
    <source>
        <dbReference type="SAM" id="SignalP"/>
    </source>
</evidence>
<feature type="chain" id="PRO_5030522340" description="GT23 domain-containing protein" evidence="1">
    <location>
        <begin position="28"/>
        <end position="703"/>
    </location>
</feature>
<dbReference type="EMBL" id="HBHK01024776">
    <property type="protein sequence ID" value="CAD9704118.1"/>
    <property type="molecule type" value="Transcribed_RNA"/>
</dbReference>
<evidence type="ECO:0008006" key="3">
    <source>
        <dbReference type="Google" id="ProtNLM"/>
    </source>
</evidence>